<accession>K9YXM8</accession>
<dbReference type="InterPro" id="IPR008538">
    <property type="entry name" value="Uma2"/>
</dbReference>
<organism evidence="2 3">
    <name type="scientific">Dactylococcopsis salina (strain PCC 8305)</name>
    <name type="common">Myxobactron salinum</name>
    <dbReference type="NCBI Taxonomy" id="13035"/>
    <lineage>
        <taxon>Bacteria</taxon>
        <taxon>Bacillati</taxon>
        <taxon>Cyanobacteriota</taxon>
        <taxon>Cyanophyceae</taxon>
        <taxon>Nodosilineales</taxon>
        <taxon>Cymatolegaceae</taxon>
        <taxon>Dactylococcopsis</taxon>
    </lineage>
</organism>
<dbReference type="STRING" id="13035.Dacsa_3150"/>
<sequence length="216" mass="24952">MLITLNRLTIPPGEHLFLHDVNWKEFNSVLAELGESRATKIAYNNGLLELMTPLPEHERNKELISDLIKVLLEELEIEFCPLGSTTFKSETLLKGIEPDNCFYIQNESLVRTLDRIDLNIDPPPDLVLEIDVTYRTHPDIYLALGVPELWRFEKGELQINLLQSGNYVESENSLVIPDFPLKQIIPQFLSQCQTQGRNQAVKQLRFWVRQNVGWVK</sequence>
<dbReference type="InterPro" id="IPR012296">
    <property type="entry name" value="Nuclease_put_TT1808"/>
</dbReference>
<dbReference type="Pfam" id="PF05685">
    <property type="entry name" value="Uma2"/>
    <property type="match status" value="1"/>
</dbReference>
<dbReference type="PANTHER" id="PTHR47152:SF1">
    <property type="entry name" value="SLL1186 PROTEIN"/>
    <property type="match status" value="1"/>
</dbReference>
<reference evidence="2" key="1">
    <citation type="submission" date="2012-04" db="EMBL/GenBank/DDBJ databases">
        <title>Finished genome of Dactylococcopsis salina PCC 8305.</title>
        <authorList>
            <consortium name="US DOE Joint Genome Institute"/>
            <person name="Gugger M."/>
            <person name="Coursin T."/>
            <person name="Rippka R."/>
            <person name="Tandeau De Marsac N."/>
            <person name="Huntemann M."/>
            <person name="Wei C.-L."/>
            <person name="Han J."/>
            <person name="Detter J.C."/>
            <person name="Han C."/>
            <person name="Tapia R."/>
            <person name="Daligault H."/>
            <person name="Chen A."/>
            <person name="Krypides N."/>
            <person name="Mavromatis K."/>
            <person name="Markowitz V."/>
            <person name="Szeto E."/>
            <person name="Ivanova N."/>
            <person name="Ovchinnikova G."/>
            <person name="Pagani I."/>
            <person name="Pati A."/>
            <person name="Goodwin L."/>
            <person name="Peters L."/>
            <person name="Pitluck S."/>
            <person name="Woyke T."/>
            <person name="Kerfeld C."/>
        </authorList>
    </citation>
    <scope>NUCLEOTIDE SEQUENCE [LARGE SCALE GENOMIC DNA]</scope>
    <source>
        <strain evidence="2">PCC 8305</strain>
    </source>
</reference>
<dbReference type="Proteomes" id="UP000010482">
    <property type="component" value="Chromosome"/>
</dbReference>
<dbReference type="OrthoDB" id="5768410at2"/>
<evidence type="ECO:0000313" key="2">
    <source>
        <dbReference type="EMBL" id="AFZ51676.1"/>
    </source>
</evidence>
<evidence type="ECO:0000313" key="3">
    <source>
        <dbReference type="Proteomes" id="UP000010482"/>
    </source>
</evidence>
<protein>
    <recommendedName>
        <fullName evidence="1">Putative restriction endonuclease domain-containing protein</fullName>
    </recommendedName>
</protein>
<feature type="domain" description="Putative restriction endonuclease" evidence="1">
    <location>
        <begin position="30"/>
        <end position="172"/>
    </location>
</feature>
<dbReference type="HOGENOM" id="CLU_098557_0_0_3"/>
<gene>
    <name evidence="2" type="ORF">Dacsa_3150</name>
</gene>
<dbReference type="EMBL" id="CP003944">
    <property type="protein sequence ID" value="AFZ51676.1"/>
    <property type="molecule type" value="Genomic_DNA"/>
</dbReference>
<dbReference type="Gene3D" id="3.90.1570.10">
    <property type="entry name" value="tt1808, chain A"/>
    <property type="match status" value="1"/>
</dbReference>
<dbReference type="RefSeq" id="WP_015230653.1">
    <property type="nucleotide sequence ID" value="NC_019780.1"/>
</dbReference>
<proteinExistence type="predicted"/>
<evidence type="ECO:0000259" key="1">
    <source>
        <dbReference type="Pfam" id="PF05685"/>
    </source>
</evidence>
<dbReference type="CDD" id="cd06260">
    <property type="entry name" value="DUF820-like"/>
    <property type="match status" value="1"/>
</dbReference>
<dbReference type="AlphaFoldDB" id="K9YXM8"/>
<dbReference type="KEGG" id="dsl:Dacsa_3150"/>
<dbReference type="PANTHER" id="PTHR47152">
    <property type="entry name" value="SLR2084 PROTEIN-RELATED"/>
    <property type="match status" value="1"/>
</dbReference>
<keyword evidence="3" id="KW-1185">Reference proteome</keyword>
<name>K9YXM8_DACS8</name>
<dbReference type="eggNOG" id="COG4636">
    <property type="taxonomic scope" value="Bacteria"/>
</dbReference>
<dbReference type="PATRIC" id="fig|13035.3.peg.3567"/>